<comment type="caution">
    <text evidence="1">The sequence shown here is derived from an EMBL/GenBank/DDBJ whole genome shotgun (WGS) entry which is preliminary data.</text>
</comment>
<evidence type="ECO:0000313" key="2">
    <source>
        <dbReference type="Proteomes" id="UP000095767"/>
    </source>
</evidence>
<proteinExistence type="predicted"/>
<name>A0A1E5VJX3_9POAL</name>
<sequence>MPFAFPAYSIPLPGTRIDAVDLPASVRGEGSANLKMSCQKLSRQSLYMVLRGGDLYLLSSMDVSRLFYSSKAEAVAAHAKAKEEKNGSNIHYGSFRSAMSSPNVFALFGKSNILCSDPSGYTSIYRAELHSFLSMPRLTSPKGSKRIVVSMPRTAAHAGSDFVIRSDMDLYFFTANSEGEHTDSLYIMDMDPDNLCMFEVLATTVLPQQRLALTPTPAATILGQS</sequence>
<dbReference type="Pfam" id="PF07893">
    <property type="entry name" value="DUF1668"/>
    <property type="match status" value="1"/>
</dbReference>
<evidence type="ECO:0000313" key="1">
    <source>
        <dbReference type="EMBL" id="OEL25415.1"/>
    </source>
</evidence>
<dbReference type="AlphaFoldDB" id="A0A1E5VJX3"/>
<reference evidence="1 2" key="1">
    <citation type="submission" date="2016-09" db="EMBL/GenBank/DDBJ databases">
        <title>The draft genome of Dichanthelium oligosanthes: A C3 panicoid grass species.</title>
        <authorList>
            <person name="Studer A.J."/>
            <person name="Schnable J.C."/>
            <person name="Brutnell T.P."/>
        </authorList>
    </citation>
    <scope>NUCLEOTIDE SEQUENCE [LARGE SCALE GENOMIC DNA]</scope>
    <source>
        <strain evidence="2">cv. Kellogg 1175</strain>
        <tissue evidence="1">Leaf</tissue>
    </source>
</reference>
<dbReference type="Proteomes" id="UP000095767">
    <property type="component" value="Unassembled WGS sequence"/>
</dbReference>
<organism evidence="1 2">
    <name type="scientific">Dichanthelium oligosanthes</name>
    <dbReference type="NCBI Taxonomy" id="888268"/>
    <lineage>
        <taxon>Eukaryota</taxon>
        <taxon>Viridiplantae</taxon>
        <taxon>Streptophyta</taxon>
        <taxon>Embryophyta</taxon>
        <taxon>Tracheophyta</taxon>
        <taxon>Spermatophyta</taxon>
        <taxon>Magnoliopsida</taxon>
        <taxon>Liliopsida</taxon>
        <taxon>Poales</taxon>
        <taxon>Poaceae</taxon>
        <taxon>PACMAD clade</taxon>
        <taxon>Panicoideae</taxon>
        <taxon>Panicodae</taxon>
        <taxon>Paniceae</taxon>
        <taxon>Dichantheliinae</taxon>
        <taxon>Dichanthelium</taxon>
    </lineage>
</organism>
<dbReference type="EMBL" id="LWDX02037295">
    <property type="protein sequence ID" value="OEL25415.1"/>
    <property type="molecule type" value="Genomic_DNA"/>
</dbReference>
<protein>
    <submittedName>
        <fullName evidence="1">Uncharacterized protein</fullName>
    </submittedName>
</protein>
<accession>A0A1E5VJX3</accession>
<dbReference type="InterPro" id="IPR012871">
    <property type="entry name" value="DUF1668_ORYSA"/>
</dbReference>
<keyword evidence="2" id="KW-1185">Reference proteome</keyword>
<gene>
    <name evidence="1" type="ORF">BAE44_0013564</name>
</gene>